<evidence type="ECO:0000256" key="6">
    <source>
        <dbReference type="RuleBase" id="RU003943"/>
    </source>
</evidence>
<dbReference type="PANTHER" id="PTHR30477:SF0">
    <property type="entry name" value="METAL TRANSPORT SYSTEM MEMBRANE PROTEIN TM_0125-RELATED"/>
    <property type="match status" value="1"/>
</dbReference>
<dbReference type="EMBL" id="JAGQLL010000090">
    <property type="protein sequence ID" value="MCA9380568.1"/>
    <property type="molecule type" value="Genomic_DNA"/>
</dbReference>
<proteinExistence type="inferred from homology"/>
<protein>
    <submittedName>
        <fullName evidence="8">Metal ABC transporter permease</fullName>
    </submittedName>
</protein>
<dbReference type="Proteomes" id="UP000745577">
    <property type="component" value="Unassembled WGS sequence"/>
</dbReference>
<dbReference type="Pfam" id="PF00950">
    <property type="entry name" value="ABC-3"/>
    <property type="match status" value="1"/>
</dbReference>
<dbReference type="AlphaFoldDB" id="A0A955L0Y2"/>
<accession>A0A955L0Y2</accession>
<keyword evidence="4 7" id="KW-1133">Transmembrane helix</keyword>
<organism evidence="8 9">
    <name type="scientific">Candidatus Dojkabacteria bacterium</name>
    <dbReference type="NCBI Taxonomy" id="2099670"/>
    <lineage>
        <taxon>Bacteria</taxon>
        <taxon>Candidatus Dojkabacteria</taxon>
    </lineage>
</organism>
<reference evidence="8" key="2">
    <citation type="journal article" date="2021" name="Microbiome">
        <title>Successional dynamics and alternative stable states in a saline activated sludge microbial community over 9 years.</title>
        <authorList>
            <person name="Wang Y."/>
            <person name="Ye J."/>
            <person name="Ju F."/>
            <person name="Liu L."/>
            <person name="Boyd J.A."/>
            <person name="Deng Y."/>
            <person name="Parks D.H."/>
            <person name="Jiang X."/>
            <person name="Yin X."/>
            <person name="Woodcroft B.J."/>
            <person name="Tyson G.W."/>
            <person name="Hugenholtz P."/>
            <person name="Polz M.F."/>
            <person name="Zhang T."/>
        </authorList>
    </citation>
    <scope>NUCLEOTIDE SEQUENCE</scope>
    <source>
        <strain evidence="8">HKST-UBA15</strain>
    </source>
</reference>
<comment type="subcellular location">
    <subcellularLocation>
        <location evidence="6">Cell membrane</location>
        <topology evidence="6">Multi-pass membrane protein</topology>
    </subcellularLocation>
    <subcellularLocation>
        <location evidence="1">Membrane</location>
        <topology evidence="1">Multi-pass membrane protein</topology>
    </subcellularLocation>
</comment>
<dbReference type="GO" id="GO:0055085">
    <property type="term" value="P:transmembrane transport"/>
    <property type="evidence" value="ECO:0007669"/>
    <property type="project" value="InterPro"/>
</dbReference>
<gene>
    <name evidence="8" type="ORF">KC675_05305</name>
</gene>
<keyword evidence="6" id="KW-0813">Transport</keyword>
<name>A0A955L0Y2_9BACT</name>
<sequence length="65" mass="7133">IPVASAIQLGYGMTKTMLMSLLYSISSVLGGIYLSYFLDLPSSAVIIMILITFFIFSVLTRKNHA</sequence>
<feature type="transmembrane region" description="Helical" evidence="7">
    <location>
        <begin position="21"/>
        <end position="38"/>
    </location>
</feature>
<keyword evidence="5 7" id="KW-0472">Membrane</keyword>
<dbReference type="GO" id="GO:0043190">
    <property type="term" value="C:ATP-binding cassette (ABC) transporter complex"/>
    <property type="evidence" value="ECO:0007669"/>
    <property type="project" value="InterPro"/>
</dbReference>
<feature type="non-terminal residue" evidence="8">
    <location>
        <position position="1"/>
    </location>
</feature>
<evidence type="ECO:0000256" key="2">
    <source>
        <dbReference type="ARBA" id="ARBA00008034"/>
    </source>
</evidence>
<evidence type="ECO:0000313" key="9">
    <source>
        <dbReference type="Proteomes" id="UP000745577"/>
    </source>
</evidence>
<evidence type="ECO:0000256" key="4">
    <source>
        <dbReference type="ARBA" id="ARBA00022989"/>
    </source>
</evidence>
<dbReference type="SUPFAM" id="SSF81345">
    <property type="entry name" value="ABC transporter involved in vitamin B12 uptake, BtuC"/>
    <property type="match status" value="1"/>
</dbReference>
<evidence type="ECO:0000256" key="5">
    <source>
        <dbReference type="ARBA" id="ARBA00023136"/>
    </source>
</evidence>
<keyword evidence="3 6" id="KW-0812">Transmembrane</keyword>
<reference evidence="8" key="1">
    <citation type="submission" date="2020-04" db="EMBL/GenBank/DDBJ databases">
        <authorList>
            <person name="Zhang T."/>
        </authorList>
    </citation>
    <scope>NUCLEOTIDE SEQUENCE</scope>
    <source>
        <strain evidence="8">HKST-UBA15</strain>
    </source>
</reference>
<comment type="caution">
    <text evidence="8">The sequence shown here is derived from an EMBL/GenBank/DDBJ whole genome shotgun (WGS) entry which is preliminary data.</text>
</comment>
<evidence type="ECO:0000256" key="1">
    <source>
        <dbReference type="ARBA" id="ARBA00004141"/>
    </source>
</evidence>
<dbReference type="InterPro" id="IPR001626">
    <property type="entry name" value="ABC_TroCD"/>
</dbReference>
<dbReference type="PANTHER" id="PTHR30477">
    <property type="entry name" value="ABC-TRANSPORTER METAL-BINDING PROTEIN"/>
    <property type="match status" value="1"/>
</dbReference>
<feature type="transmembrane region" description="Helical" evidence="7">
    <location>
        <begin position="44"/>
        <end position="60"/>
    </location>
</feature>
<evidence type="ECO:0000256" key="7">
    <source>
        <dbReference type="SAM" id="Phobius"/>
    </source>
</evidence>
<evidence type="ECO:0000256" key="3">
    <source>
        <dbReference type="ARBA" id="ARBA00022692"/>
    </source>
</evidence>
<dbReference type="GO" id="GO:0010043">
    <property type="term" value="P:response to zinc ion"/>
    <property type="evidence" value="ECO:0007669"/>
    <property type="project" value="TreeGrafter"/>
</dbReference>
<evidence type="ECO:0000313" key="8">
    <source>
        <dbReference type="EMBL" id="MCA9380568.1"/>
    </source>
</evidence>
<dbReference type="InterPro" id="IPR037294">
    <property type="entry name" value="ABC_BtuC-like"/>
</dbReference>
<comment type="similarity">
    <text evidence="2 6">Belongs to the ABC-3 integral membrane protein family.</text>
</comment>